<dbReference type="RefSeq" id="WP_377574208.1">
    <property type="nucleotide sequence ID" value="NZ_JBHTKA010000001.1"/>
</dbReference>
<evidence type="ECO:0008006" key="3">
    <source>
        <dbReference type="Google" id="ProtNLM"/>
    </source>
</evidence>
<gene>
    <name evidence="1" type="ORF">ACFQ21_02220</name>
</gene>
<accession>A0ABW3JY60</accession>
<name>A0ABW3JY60_9BACT</name>
<organism evidence="1 2">
    <name type="scientific">Ohtaekwangia kribbensis</name>
    <dbReference type="NCBI Taxonomy" id="688913"/>
    <lineage>
        <taxon>Bacteria</taxon>
        <taxon>Pseudomonadati</taxon>
        <taxon>Bacteroidota</taxon>
        <taxon>Cytophagia</taxon>
        <taxon>Cytophagales</taxon>
        <taxon>Fulvivirgaceae</taxon>
        <taxon>Ohtaekwangia</taxon>
    </lineage>
</organism>
<evidence type="ECO:0000313" key="1">
    <source>
        <dbReference type="EMBL" id="MFD0998096.1"/>
    </source>
</evidence>
<reference evidence="2" key="1">
    <citation type="journal article" date="2019" name="Int. J. Syst. Evol. Microbiol.">
        <title>The Global Catalogue of Microorganisms (GCM) 10K type strain sequencing project: providing services to taxonomists for standard genome sequencing and annotation.</title>
        <authorList>
            <consortium name="The Broad Institute Genomics Platform"/>
            <consortium name="The Broad Institute Genome Sequencing Center for Infectious Disease"/>
            <person name="Wu L."/>
            <person name="Ma J."/>
        </authorList>
    </citation>
    <scope>NUCLEOTIDE SEQUENCE [LARGE SCALE GENOMIC DNA]</scope>
    <source>
        <strain evidence="2">CCUG 58938</strain>
    </source>
</reference>
<dbReference type="Proteomes" id="UP001597112">
    <property type="component" value="Unassembled WGS sequence"/>
</dbReference>
<dbReference type="EMBL" id="JBHTKA010000001">
    <property type="protein sequence ID" value="MFD0998096.1"/>
    <property type="molecule type" value="Genomic_DNA"/>
</dbReference>
<comment type="caution">
    <text evidence="1">The sequence shown here is derived from an EMBL/GenBank/DDBJ whole genome shotgun (WGS) entry which is preliminary data.</text>
</comment>
<proteinExistence type="predicted"/>
<evidence type="ECO:0000313" key="2">
    <source>
        <dbReference type="Proteomes" id="UP001597112"/>
    </source>
</evidence>
<sequence>MELYYRNNLDTLNFYQVSETTGLTVVRNLGGKENPQSIKINSSYRKASDQADYEGGDQQSNFITGNISYSYSLVPSNTTLALSGNIYKNDAAGVKTIYWGPTLSVTKGFMEKTLRATLTASYNETSGDVASSPVLNNRLNFIYTPKGSEGSASKHNFSFGANFLRRLKGTEQQSVYSELTGMFNYTYSF</sequence>
<keyword evidence="2" id="KW-1185">Reference proteome</keyword>
<protein>
    <recommendedName>
        <fullName evidence="3">Outer membrane protein beta-barrel domain-containing protein</fullName>
    </recommendedName>
</protein>